<gene>
    <name evidence="2" type="ORF">CEP51_013490</name>
</gene>
<evidence type="ECO:0000313" key="3">
    <source>
        <dbReference type="Proteomes" id="UP000287972"/>
    </source>
</evidence>
<evidence type="ECO:0000256" key="1">
    <source>
        <dbReference type="SAM" id="MobiDB-lite"/>
    </source>
</evidence>
<organism evidence="2 3">
    <name type="scientific">Fusarium floridanum</name>
    <dbReference type="NCBI Taxonomy" id="1325733"/>
    <lineage>
        <taxon>Eukaryota</taxon>
        <taxon>Fungi</taxon>
        <taxon>Dikarya</taxon>
        <taxon>Ascomycota</taxon>
        <taxon>Pezizomycotina</taxon>
        <taxon>Sordariomycetes</taxon>
        <taxon>Hypocreomycetidae</taxon>
        <taxon>Hypocreales</taxon>
        <taxon>Nectriaceae</taxon>
        <taxon>Fusarium</taxon>
        <taxon>Fusarium solani species complex</taxon>
    </lineage>
</organism>
<evidence type="ECO:0000313" key="2">
    <source>
        <dbReference type="EMBL" id="RSL62308.1"/>
    </source>
</evidence>
<sequence>MSYSGSVRLFPCLFCWTPEVKCPNYVFLNKSACVDCQSLRRQHGGNELIATDVHETFVRYLLEKYSEVGGITYERINEYISSARQVNVDNLLTVALDYIFRNFRGLYHPVCDAVEAARDRGPIQWTPVNLAERLEGIRTERERQRRERTDMYHSIQMAVSTLDVSQRARQLRPRTTRSGTCGTNHHHGVEFPHRARSGIREGQQDMRARSEPDLWLYKSLENSILMSDATEHHHGEKDERRDQPKTMRWPCNHHWGKWACNRWVNTMGAKCQECKNRKDMDSTPTHTRLAHMYDVDVLVEGFRNAGLNAACVVDMMNDGASERALHDALKVIQENDVAWHDRVEHIVLLGIFRWKSAKAKKT</sequence>
<dbReference type="EMBL" id="NKCL01000561">
    <property type="protein sequence ID" value="RSL62308.1"/>
    <property type="molecule type" value="Genomic_DNA"/>
</dbReference>
<feature type="compositionally biased region" description="Basic and acidic residues" evidence="1">
    <location>
        <begin position="187"/>
        <end position="197"/>
    </location>
</feature>
<comment type="caution">
    <text evidence="2">The sequence shown here is derived from an EMBL/GenBank/DDBJ whole genome shotgun (WGS) entry which is preliminary data.</text>
</comment>
<keyword evidence="3" id="KW-1185">Reference proteome</keyword>
<reference evidence="2 3" key="1">
    <citation type="submission" date="2017-06" db="EMBL/GenBank/DDBJ databases">
        <title>Comparative genomic analysis of Ambrosia Fusariam Clade fungi.</title>
        <authorList>
            <person name="Stajich J.E."/>
            <person name="Carrillo J."/>
            <person name="Kijimoto T."/>
            <person name="Eskalen A."/>
            <person name="O'Donnell K."/>
            <person name="Kasson M."/>
        </authorList>
    </citation>
    <scope>NUCLEOTIDE SEQUENCE [LARGE SCALE GENOMIC DNA]</scope>
    <source>
        <strain evidence="2 3">NRRL62606</strain>
    </source>
</reference>
<dbReference type="Proteomes" id="UP000287972">
    <property type="component" value="Unassembled WGS sequence"/>
</dbReference>
<proteinExistence type="predicted"/>
<accession>A0A428QAP6</accession>
<dbReference type="AlphaFoldDB" id="A0A428QAP6"/>
<protein>
    <submittedName>
        <fullName evidence="2">Uncharacterized protein</fullName>
    </submittedName>
</protein>
<name>A0A428QAP6_9HYPO</name>
<feature type="region of interest" description="Disordered" evidence="1">
    <location>
        <begin position="167"/>
        <end position="197"/>
    </location>
</feature>